<evidence type="ECO:0000313" key="5">
    <source>
        <dbReference type="Proteomes" id="UP000242287"/>
    </source>
</evidence>
<dbReference type="EMBL" id="KZ302165">
    <property type="protein sequence ID" value="PFH46707.1"/>
    <property type="molecule type" value="Genomic_DNA"/>
</dbReference>
<keyword evidence="3" id="KW-0472">Membrane</keyword>
<evidence type="ECO:0000256" key="2">
    <source>
        <dbReference type="SAM" id="MobiDB-lite"/>
    </source>
</evidence>
<keyword evidence="3" id="KW-0812">Transmembrane</keyword>
<dbReference type="GO" id="GO:0005634">
    <property type="term" value="C:nucleus"/>
    <property type="evidence" value="ECO:0007669"/>
    <property type="project" value="TreeGrafter"/>
</dbReference>
<keyword evidence="3" id="KW-1133">Transmembrane helix</keyword>
<feature type="region of interest" description="Disordered" evidence="2">
    <location>
        <begin position="621"/>
        <end position="673"/>
    </location>
</feature>
<evidence type="ECO:0000313" key="4">
    <source>
        <dbReference type="EMBL" id="PFH46707.1"/>
    </source>
</evidence>
<dbReference type="Gene3D" id="1.25.40.10">
    <property type="entry name" value="Tetratricopeptide repeat domain"/>
    <property type="match status" value="1"/>
</dbReference>
<protein>
    <recommendedName>
        <fullName evidence="6">Mitochondrial outer membrane protein IML2</fullName>
    </recommendedName>
</protein>
<keyword evidence="1" id="KW-0175">Coiled coil</keyword>
<evidence type="ECO:0008006" key="6">
    <source>
        <dbReference type="Google" id="ProtNLM"/>
    </source>
</evidence>
<feature type="region of interest" description="Disordered" evidence="2">
    <location>
        <begin position="507"/>
        <end position="553"/>
    </location>
</feature>
<dbReference type="Proteomes" id="UP000242287">
    <property type="component" value="Unassembled WGS sequence"/>
</dbReference>
<dbReference type="SUPFAM" id="SSF48452">
    <property type="entry name" value="TPR-like"/>
    <property type="match status" value="1"/>
</dbReference>
<dbReference type="Pfam" id="PF10300">
    <property type="entry name" value="Iml2-TPR_39"/>
    <property type="match status" value="1"/>
</dbReference>
<feature type="transmembrane region" description="Helical" evidence="3">
    <location>
        <begin position="283"/>
        <end position="302"/>
    </location>
</feature>
<dbReference type="PANTHER" id="PTHR31859">
    <property type="entry name" value="TETRATRICOPEPTIDE REPEAT PROTEIN 39 FAMILY MEMBER"/>
    <property type="match status" value="1"/>
</dbReference>
<feature type="compositionally biased region" description="Basic and acidic residues" evidence="2">
    <location>
        <begin position="663"/>
        <end position="673"/>
    </location>
</feature>
<feature type="coiled-coil region" evidence="1">
    <location>
        <begin position="676"/>
        <end position="703"/>
    </location>
</feature>
<accession>A0A2A9NEM8</accession>
<dbReference type="GO" id="GO:0005741">
    <property type="term" value="C:mitochondrial outer membrane"/>
    <property type="evidence" value="ECO:0007669"/>
    <property type="project" value="TreeGrafter"/>
</dbReference>
<dbReference type="GO" id="GO:0005829">
    <property type="term" value="C:cytosol"/>
    <property type="evidence" value="ECO:0007669"/>
    <property type="project" value="TreeGrafter"/>
</dbReference>
<sequence length="729" mass="79922">MPPSSSDTKLEQGTDTTTTNVELAKLKSATKGFDYVFSNDIASAREVFEGNDDSFHLLGLGVCAFLEAALGMESAVMEDAATSLAAAEAGAKKQLKQAKSCSTTRFPPGLEWEILIADATVLSGLVHALSESYMGYIQCLYSLNSAHSKFTKLYRTVFPSGLEGHETPLRPHNRSSISLRSAPPTPRSASGGLFSRLTGSTFNSLTGGALSEPQTPKLILPDGPVEELIVAGTAFGYGLFNLVFSVLPKKVQRMVGFLGFKYDKKLALHALAVSAAKKDVHSVFAGLVLMTYQGLVLLMGGWQANEQRLLNEYRVIVDGLLSRYPTGALWILNRAKFIRMGRDPEGAIAILQDGLKPGRVHRFKQADMLLVFELAWTLLAQRRYEEAAEKFQEMKELNSWSHATYHFIAAGCYISLGKLDKAQTLIDEIPNLIAKKVAGKAPPTEVFIKKKLEFYKEKQRRRGGDETKYVECIKISPAEEISIFWNSHSRIHPSICKTHIEEWLKLTPPVTPPPTVSQSSPPTPPPQPQRTATSTSIRSTQSAPATVAVDNTDTVDLDTPDEVAIRSLLLGVNYRTIGDFDTARHYLNDAYSRVPSIKVSTWVAGMALFEMAVLELKEEDARDNATVNSSSSHENSEVESEPEVQVRVNGEPVVQSDASVASEDTKSRVSLGPERKEAWARTLKGAEEKLDQALAAATQTTDLSSRLDSRVTILRDEVMAKREMLGIVV</sequence>
<dbReference type="InterPro" id="IPR011990">
    <property type="entry name" value="TPR-like_helical_dom_sf"/>
</dbReference>
<dbReference type="AlphaFoldDB" id="A0A2A9NEM8"/>
<dbReference type="PANTHER" id="PTHR31859:SF1">
    <property type="entry name" value="TETRATRICOPEPTIDE REPEAT PROTEIN 39C"/>
    <property type="match status" value="1"/>
</dbReference>
<dbReference type="InterPro" id="IPR019412">
    <property type="entry name" value="IML2/TPR_39"/>
</dbReference>
<name>A0A2A9NEM8_9AGAR</name>
<evidence type="ECO:0000256" key="3">
    <source>
        <dbReference type="SAM" id="Phobius"/>
    </source>
</evidence>
<feature type="region of interest" description="Disordered" evidence="2">
    <location>
        <begin position="165"/>
        <end position="191"/>
    </location>
</feature>
<evidence type="ECO:0000256" key="1">
    <source>
        <dbReference type="SAM" id="Coils"/>
    </source>
</evidence>
<feature type="transmembrane region" description="Helical" evidence="3">
    <location>
        <begin position="228"/>
        <end position="247"/>
    </location>
</feature>
<feature type="compositionally biased region" description="Pro residues" evidence="2">
    <location>
        <begin position="509"/>
        <end position="528"/>
    </location>
</feature>
<dbReference type="OrthoDB" id="2154985at2759"/>
<reference evidence="4 5" key="1">
    <citation type="submission" date="2014-02" db="EMBL/GenBank/DDBJ databases">
        <title>Transposable element dynamics among asymbiotic and ectomycorrhizal Amanita fungi.</title>
        <authorList>
            <consortium name="DOE Joint Genome Institute"/>
            <person name="Hess J."/>
            <person name="Skrede I."/>
            <person name="Wolfe B."/>
            <person name="LaButti K."/>
            <person name="Ohm R.A."/>
            <person name="Grigoriev I.V."/>
            <person name="Pringle A."/>
        </authorList>
    </citation>
    <scope>NUCLEOTIDE SEQUENCE [LARGE SCALE GENOMIC DNA]</scope>
    <source>
        <strain evidence="4 5">SKay4041</strain>
    </source>
</reference>
<keyword evidence="5" id="KW-1185">Reference proteome</keyword>
<organism evidence="4 5">
    <name type="scientific">Amanita thiersii Skay4041</name>
    <dbReference type="NCBI Taxonomy" id="703135"/>
    <lineage>
        <taxon>Eukaryota</taxon>
        <taxon>Fungi</taxon>
        <taxon>Dikarya</taxon>
        <taxon>Basidiomycota</taxon>
        <taxon>Agaricomycotina</taxon>
        <taxon>Agaricomycetes</taxon>
        <taxon>Agaricomycetidae</taxon>
        <taxon>Agaricales</taxon>
        <taxon>Pluteineae</taxon>
        <taxon>Amanitaceae</taxon>
        <taxon>Amanita</taxon>
    </lineage>
</organism>
<gene>
    <name evidence="4" type="ORF">AMATHDRAFT_69254</name>
</gene>
<proteinExistence type="predicted"/>
<feature type="compositionally biased region" description="Polar residues" evidence="2">
    <location>
        <begin position="537"/>
        <end position="552"/>
    </location>
</feature>